<organism evidence="2 3">
    <name type="scientific">Armillaria tabescens</name>
    <name type="common">Ringless honey mushroom</name>
    <name type="synonym">Agaricus tabescens</name>
    <dbReference type="NCBI Taxonomy" id="1929756"/>
    <lineage>
        <taxon>Eukaryota</taxon>
        <taxon>Fungi</taxon>
        <taxon>Dikarya</taxon>
        <taxon>Basidiomycota</taxon>
        <taxon>Agaricomycotina</taxon>
        <taxon>Agaricomycetes</taxon>
        <taxon>Agaricomycetidae</taxon>
        <taxon>Agaricales</taxon>
        <taxon>Marasmiineae</taxon>
        <taxon>Physalacriaceae</taxon>
        <taxon>Desarmillaria</taxon>
    </lineage>
</organism>
<evidence type="ECO:0000313" key="3">
    <source>
        <dbReference type="Proteomes" id="UP001175211"/>
    </source>
</evidence>
<feature type="signal peptide" evidence="1">
    <location>
        <begin position="1"/>
        <end position="27"/>
    </location>
</feature>
<keyword evidence="1" id="KW-0732">Signal</keyword>
<reference evidence="2" key="1">
    <citation type="submission" date="2023-06" db="EMBL/GenBank/DDBJ databases">
        <authorList>
            <consortium name="Lawrence Berkeley National Laboratory"/>
            <person name="Ahrendt S."/>
            <person name="Sahu N."/>
            <person name="Indic B."/>
            <person name="Wong-Bajracharya J."/>
            <person name="Merenyi Z."/>
            <person name="Ke H.-M."/>
            <person name="Monk M."/>
            <person name="Kocsube S."/>
            <person name="Drula E."/>
            <person name="Lipzen A."/>
            <person name="Balint B."/>
            <person name="Henrissat B."/>
            <person name="Andreopoulos B."/>
            <person name="Martin F.M."/>
            <person name="Harder C.B."/>
            <person name="Rigling D."/>
            <person name="Ford K.L."/>
            <person name="Foster G.D."/>
            <person name="Pangilinan J."/>
            <person name="Papanicolaou A."/>
            <person name="Barry K."/>
            <person name="LaButti K."/>
            <person name="Viragh M."/>
            <person name="Koriabine M."/>
            <person name="Yan M."/>
            <person name="Riley R."/>
            <person name="Champramary S."/>
            <person name="Plett K.L."/>
            <person name="Tsai I.J."/>
            <person name="Slot J."/>
            <person name="Sipos G."/>
            <person name="Plett J."/>
            <person name="Nagy L.G."/>
            <person name="Grigoriev I.V."/>
        </authorList>
    </citation>
    <scope>NUCLEOTIDE SEQUENCE</scope>
    <source>
        <strain evidence="2">CCBAS 213</strain>
    </source>
</reference>
<keyword evidence="3" id="KW-1185">Reference proteome</keyword>
<protein>
    <submittedName>
        <fullName evidence="2">Uncharacterized protein</fullName>
    </submittedName>
</protein>
<dbReference type="RefSeq" id="XP_060340174.1">
    <property type="nucleotide sequence ID" value="XM_060471016.1"/>
</dbReference>
<feature type="chain" id="PRO_5041321720" evidence="1">
    <location>
        <begin position="28"/>
        <end position="157"/>
    </location>
</feature>
<proteinExistence type="predicted"/>
<comment type="caution">
    <text evidence="2">The sequence shown here is derived from an EMBL/GenBank/DDBJ whole genome shotgun (WGS) entry which is preliminary data.</text>
</comment>
<dbReference type="AlphaFoldDB" id="A0AA39T7T1"/>
<dbReference type="EMBL" id="JAUEPS010000001">
    <property type="protein sequence ID" value="KAK0470381.1"/>
    <property type="molecule type" value="Genomic_DNA"/>
</dbReference>
<evidence type="ECO:0000313" key="2">
    <source>
        <dbReference type="EMBL" id="KAK0470381.1"/>
    </source>
</evidence>
<dbReference type="GeneID" id="85354564"/>
<dbReference type="Proteomes" id="UP001175211">
    <property type="component" value="Unassembled WGS sequence"/>
</dbReference>
<sequence length="157" mass="18108">MVRSLYPKFGVLNTLLIFCFIFKSLESHYDFIVENSAGRELWWRCSLCEHACQFSCPGCILTAWGRHLFRGRLRDVRRRLSCGRLPWRPSITSGICSKNLSGLPGAYANENMTAFNRQISFGVMYEPEYRDDICSSMLEDDDRLSSCLQADYASHVR</sequence>
<evidence type="ECO:0000256" key="1">
    <source>
        <dbReference type="SAM" id="SignalP"/>
    </source>
</evidence>
<accession>A0AA39T7T1</accession>
<gene>
    <name evidence="2" type="ORF">EV420DRAFT_1500213</name>
</gene>
<name>A0AA39T7T1_ARMTA</name>